<dbReference type="GO" id="GO:0000932">
    <property type="term" value="C:P-body"/>
    <property type="evidence" value="ECO:0007669"/>
    <property type="project" value="TreeGrafter"/>
</dbReference>
<dbReference type="GO" id="GO:0006402">
    <property type="term" value="P:mRNA catabolic process"/>
    <property type="evidence" value="ECO:0007669"/>
    <property type="project" value="TreeGrafter"/>
</dbReference>
<sequence length="920" mass="104136">MIPQASYDKLELTSKGLVSAAVTKDHKVGWKHPRGPEGETRRLTSAVKGYQNPARPPSQEKEQFISATEDDDPFTSLEMEEGYSEQRFQPGTLVEVRRSGITALGVVVTDMGENGRWVTLTLTTNGETWPHKAGDVMFAVPHFVSTDLVHRCGKEIVALNDHEVAARVRVLKHLRNFELEYERKLTELYYKLRTLYDHFKDPDRDAWTYVTSAQAARIIDPDSETIPLMTKYTVHGYLFSKYKHFVADHSQFLAKGLFWVRPQRELEDIETVERMVLQKDSHVDKFAEKAKIIVQRARSRERQEWRSSLSYEVDEHHHFNHEDITIIRILHDSLIPRRAVQKDPYSVSTSTIIKKTGLYPGVDVDDGVVHRFLMELGVCPPWQDAVTRQPTLWWSTDPKGTVLEAVEDPIKLASPLTQPLGPEDYYSHDIVDSLRHDFGDMPVYVIDDATAEELDDGISLERIPSEPETAWLHVHIADPTSVLPPGHVHSRRAAVLKETLYFVERTIPMLPHNKVLEKLSLGRAGGEPQCVMTFSAKVDVQGNILDYKVRPGIVKNVQIMTYDAVNDAMNEPNVSNRYPFGGEDIETANPAAPLDKAVVDDLSFVQRLTKGLVHKRLQNGLLQFCLPSVDMSITPKPIPDVPSVLKTMQPYKWFGFPQVKYAVSDFRSYETGSRQIVSECMKTACRVASMFLRDHDVPAIHRVAAGLTSTVPGGRERLLASRDPDGFVDYFQAMNEGIMYAAGTYDIKPGAHATLGIPEGEGYVRVTSPLRRFSDMLTHWQIKHLLLSPGGRRARMVSDEWLQDFARATGFKEHQDKRAGAVQNDYYAHQFIERWMFERQQGWRDGPGPLDSLVGRFTEVLMRNALKQEFQQPVVIPELGLKATLTGLDSDFSGAVGESVDIKIASIRLGMKPYMTVVRR</sequence>
<dbReference type="SUPFAM" id="SSF50249">
    <property type="entry name" value="Nucleic acid-binding proteins"/>
    <property type="match status" value="1"/>
</dbReference>
<evidence type="ECO:0000313" key="3">
    <source>
        <dbReference type="Proteomes" id="UP000076871"/>
    </source>
</evidence>
<dbReference type="Pfam" id="PF00773">
    <property type="entry name" value="RNB"/>
    <property type="match status" value="1"/>
</dbReference>
<proteinExistence type="predicted"/>
<organism evidence="2 3">
    <name type="scientific">Laetiporus sulphureus 93-53</name>
    <dbReference type="NCBI Taxonomy" id="1314785"/>
    <lineage>
        <taxon>Eukaryota</taxon>
        <taxon>Fungi</taxon>
        <taxon>Dikarya</taxon>
        <taxon>Basidiomycota</taxon>
        <taxon>Agaricomycotina</taxon>
        <taxon>Agaricomycetes</taxon>
        <taxon>Polyporales</taxon>
        <taxon>Laetiporus</taxon>
    </lineage>
</organism>
<dbReference type="RefSeq" id="XP_040760325.1">
    <property type="nucleotide sequence ID" value="XM_040904945.1"/>
</dbReference>
<dbReference type="Proteomes" id="UP000076871">
    <property type="component" value="Unassembled WGS sequence"/>
</dbReference>
<name>A0A165CCX4_9APHY</name>
<accession>A0A165CCX4</accession>
<dbReference type="FunCoup" id="A0A165CCX4">
    <property type="interactions" value="1"/>
</dbReference>
<protein>
    <submittedName>
        <fullName evidence="2">RNB-domain-containing protein</fullName>
    </submittedName>
</protein>
<dbReference type="PANTHER" id="PTHR23355:SF65">
    <property type="entry name" value="EXORIBONUCLEASE CYT-4, PUTATIVE (AFU_ORTHOLOGUE AFUA_7G01550)-RELATED"/>
    <property type="match status" value="1"/>
</dbReference>
<feature type="domain" description="RNB" evidence="1">
    <location>
        <begin position="435"/>
        <end position="788"/>
    </location>
</feature>
<keyword evidence="3" id="KW-1185">Reference proteome</keyword>
<evidence type="ECO:0000259" key="1">
    <source>
        <dbReference type="SMART" id="SM00955"/>
    </source>
</evidence>
<dbReference type="GO" id="GO:0003723">
    <property type="term" value="F:RNA binding"/>
    <property type="evidence" value="ECO:0007669"/>
    <property type="project" value="InterPro"/>
</dbReference>
<dbReference type="InterPro" id="IPR012340">
    <property type="entry name" value="NA-bd_OB-fold"/>
</dbReference>
<dbReference type="OrthoDB" id="2285229at2759"/>
<dbReference type="PANTHER" id="PTHR23355">
    <property type="entry name" value="RIBONUCLEASE"/>
    <property type="match status" value="1"/>
</dbReference>
<dbReference type="AlphaFoldDB" id="A0A165CCX4"/>
<dbReference type="GO" id="GO:0000175">
    <property type="term" value="F:3'-5'-RNA exonuclease activity"/>
    <property type="evidence" value="ECO:0007669"/>
    <property type="project" value="TreeGrafter"/>
</dbReference>
<dbReference type="InParanoid" id="A0A165CCX4"/>
<dbReference type="InterPro" id="IPR001900">
    <property type="entry name" value="RNase_II/R"/>
</dbReference>
<dbReference type="InterPro" id="IPR050180">
    <property type="entry name" value="RNR_Ribonuclease"/>
</dbReference>
<dbReference type="GeneID" id="63821975"/>
<reference evidence="2 3" key="1">
    <citation type="journal article" date="2016" name="Mol. Biol. Evol.">
        <title>Comparative Genomics of Early-Diverging Mushroom-Forming Fungi Provides Insights into the Origins of Lignocellulose Decay Capabilities.</title>
        <authorList>
            <person name="Nagy L.G."/>
            <person name="Riley R."/>
            <person name="Tritt A."/>
            <person name="Adam C."/>
            <person name="Daum C."/>
            <person name="Floudas D."/>
            <person name="Sun H."/>
            <person name="Yadav J.S."/>
            <person name="Pangilinan J."/>
            <person name="Larsson K.H."/>
            <person name="Matsuura K."/>
            <person name="Barry K."/>
            <person name="Labutti K."/>
            <person name="Kuo R."/>
            <person name="Ohm R.A."/>
            <person name="Bhattacharya S.S."/>
            <person name="Shirouzu T."/>
            <person name="Yoshinaga Y."/>
            <person name="Martin F.M."/>
            <person name="Grigoriev I.V."/>
            <person name="Hibbett D.S."/>
        </authorList>
    </citation>
    <scope>NUCLEOTIDE SEQUENCE [LARGE SCALE GENOMIC DNA]</scope>
    <source>
        <strain evidence="2 3">93-53</strain>
    </source>
</reference>
<dbReference type="STRING" id="1314785.A0A165CCX4"/>
<dbReference type="SMART" id="SM00955">
    <property type="entry name" value="RNB"/>
    <property type="match status" value="1"/>
</dbReference>
<dbReference type="EMBL" id="KV427651">
    <property type="protein sequence ID" value="KZT02585.1"/>
    <property type="molecule type" value="Genomic_DNA"/>
</dbReference>
<gene>
    <name evidence="2" type="ORF">LAESUDRAFT_661573</name>
</gene>
<evidence type="ECO:0000313" key="2">
    <source>
        <dbReference type="EMBL" id="KZT02585.1"/>
    </source>
</evidence>